<proteinExistence type="predicted"/>
<evidence type="ECO:0000313" key="2">
    <source>
        <dbReference type="Proteomes" id="UP000634136"/>
    </source>
</evidence>
<dbReference type="AlphaFoldDB" id="A0A834W2F8"/>
<dbReference type="Proteomes" id="UP000634136">
    <property type="component" value="Unassembled WGS sequence"/>
</dbReference>
<name>A0A834W2F8_9FABA</name>
<sequence length="23" mass="2611">MDAIDDDDLLCLNGETTGWDLRE</sequence>
<organism evidence="1 2">
    <name type="scientific">Senna tora</name>
    <dbReference type="NCBI Taxonomy" id="362788"/>
    <lineage>
        <taxon>Eukaryota</taxon>
        <taxon>Viridiplantae</taxon>
        <taxon>Streptophyta</taxon>
        <taxon>Embryophyta</taxon>
        <taxon>Tracheophyta</taxon>
        <taxon>Spermatophyta</taxon>
        <taxon>Magnoliopsida</taxon>
        <taxon>eudicotyledons</taxon>
        <taxon>Gunneridae</taxon>
        <taxon>Pentapetalae</taxon>
        <taxon>rosids</taxon>
        <taxon>fabids</taxon>
        <taxon>Fabales</taxon>
        <taxon>Fabaceae</taxon>
        <taxon>Caesalpinioideae</taxon>
        <taxon>Cassia clade</taxon>
        <taxon>Senna</taxon>
    </lineage>
</organism>
<accession>A0A834W2F8</accession>
<keyword evidence="2" id="KW-1185">Reference proteome</keyword>
<comment type="caution">
    <text evidence="1">The sequence shown here is derived from an EMBL/GenBank/DDBJ whole genome shotgun (WGS) entry which is preliminary data.</text>
</comment>
<gene>
    <name evidence="1" type="ORF">G2W53_040925</name>
</gene>
<evidence type="ECO:0000313" key="1">
    <source>
        <dbReference type="EMBL" id="KAF7801814.1"/>
    </source>
</evidence>
<reference evidence="1" key="1">
    <citation type="submission" date="2020-09" db="EMBL/GenBank/DDBJ databases">
        <title>Genome-Enabled Discovery of Anthraquinone Biosynthesis in Senna tora.</title>
        <authorList>
            <person name="Kang S.-H."/>
            <person name="Pandey R.P."/>
            <person name="Lee C.-M."/>
            <person name="Sim J.-S."/>
            <person name="Jeong J.-T."/>
            <person name="Choi B.-S."/>
            <person name="Jung M."/>
            <person name="Ginzburg D."/>
            <person name="Zhao K."/>
            <person name="Won S.Y."/>
            <person name="Oh T.-J."/>
            <person name="Yu Y."/>
            <person name="Kim N.-H."/>
            <person name="Lee O.R."/>
            <person name="Lee T.-H."/>
            <person name="Bashyal P."/>
            <person name="Kim T.-S."/>
            <person name="Lee W.-H."/>
            <person name="Kawkins C."/>
            <person name="Kim C.-K."/>
            <person name="Kim J.S."/>
            <person name="Ahn B.O."/>
            <person name="Rhee S.Y."/>
            <person name="Sohng J.K."/>
        </authorList>
    </citation>
    <scope>NUCLEOTIDE SEQUENCE</scope>
    <source>
        <tissue evidence="1">Leaf</tissue>
    </source>
</reference>
<dbReference type="EMBL" id="JAAIUW010000013">
    <property type="protein sequence ID" value="KAF7801814.1"/>
    <property type="molecule type" value="Genomic_DNA"/>
</dbReference>
<protein>
    <submittedName>
        <fullName evidence="1">Uncharacterized protein</fullName>
    </submittedName>
</protein>